<protein>
    <submittedName>
        <fullName evidence="1">Uncharacterized protein</fullName>
    </submittedName>
</protein>
<evidence type="ECO:0000313" key="2">
    <source>
        <dbReference type="Proteomes" id="UP000299102"/>
    </source>
</evidence>
<gene>
    <name evidence="1" type="ORF">EVAR_9487_1</name>
</gene>
<dbReference type="AlphaFoldDB" id="A0A4C2A5I5"/>
<comment type="caution">
    <text evidence="1">The sequence shown here is derived from an EMBL/GenBank/DDBJ whole genome shotgun (WGS) entry which is preliminary data.</text>
</comment>
<proteinExistence type="predicted"/>
<dbReference type="Proteomes" id="UP000299102">
    <property type="component" value="Unassembled WGS sequence"/>
</dbReference>
<reference evidence="1 2" key="1">
    <citation type="journal article" date="2019" name="Commun. Biol.">
        <title>The bagworm genome reveals a unique fibroin gene that provides high tensile strength.</title>
        <authorList>
            <person name="Kono N."/>
            <person name="Nakamura H."/>
            <person name="Ohtoshi R."/>
            <person name="Tomita M."/>
            <person name="Numata K."/>
            <person name="Arakawa K."/>
        </authorList>
    </citation>
    <scope>NUCLEOTIDE SEQUENCE [LARGE SCALE GENOMIC DNA]</scope>
</reference>
<accession>A0A4C2A5I5</accession>
<keyword evidence="2" id="KW-1185">Reference proteome</keyword>
<evidence type="ECO:0000313" key="1">
    <source>
        <dbReference type="EMBL" id="GBP94464.1"/>
    </source>
</evidence>
<organism evidence="1 2">
    <name type="scientific">Eumeta variegata</name>
    <name type="common">Bagworm moth</name>
    <name type="synonym">Eumeta japonica</name>
    <dbReference type="NCBI Taxonomy" id="151549"/>
    <lineage>
        <taxon>Eukaryota</taxon>
        <taxon>Metazoa</taxon>
        <taxon>Ecdysozoa</taxon>
        <taxon>Arthropoda</taxon>
        <taxon>Hexapoda</taxon>
        <taxon>Insecta</taxon>
        <taxon>Pterygota</taxon>
        <taxon>Neoptera</taxon>
        <taxon>Endopterygota</taxon>
        <taxon>Lepidoptera</taxon>
        <taxon>Glossata</taxon>
        <taxon>Ditrysia</taxon>
        <taxon>Tineoidea</taxon>
        <taxon>Psychidae</taxon>
        <taxon>Oiketicinae</taxon>
        <taxon>Eumeta</taxon>
    </lineage>
</organism>
<sequence length="97" mass="10415">MAPMRSVCQTAAPHPTIKGLCGQRNRALAGVEAAPASVTYISKGAMTKVLLLLKTFGPAKPFFIYAGVFAMAARWPPWPRLEAGRSRGTELAAVLFR</sequence>
<dbReference type="EMBL" id="BGZK01002508">
    <property type="protein sequence ID" value="GBP94464.1"/>
    <property type="molecule type" value="Genomic_DNA"/>
</dbReference>
<name>A0A4C2A5I5_EUMVA</name>